<feature type="compositionally biased region" description="Basic and acidic residues" evidence="1">
    <location>
        <begin position="607"/>
        <end position="617"/>
    </location>
</feature>
<name>A0AAW1ISG0_POPJA</name>
<feature type="region of interest" description="Disordered" evidence="1">
    <location>
        <begin position="568"/>
        <end position="619"/>
    </location>
</feature>
<evidence type="ECO:0000313" key="3">
    <source>
        <dbReference type="Proteomes" id="UP001458880"/>
    </source>
</evidence>
<feature type="region of interest" description="Disordered" evidence="1">
    <location>
        <begin position="457"/>
        <end position="485"/>
    </location>
</feature>
<comment type="caution">
    <text evidence="2">The sequence shown here is derived from an EMBL/GenBank/DDBJ whole genome shotgun (WGS) entry which is preliminary data.</text>
</comment>
<dbReference type="EMBL" id="JASPKY010000582">
    <property type="protein sequence ID" value="KAK9692448.1"/>
    <property type="molecule type" value="Genomic_DNA"/>
</dbReference>
<evidence type="ECO:0000313" key="2">
    <source>
        <dbReference type="EMBL" id="KAK9692448.1"/>
    </source>
</evidence>
<reference evidence="2 3" key="1">
    <citation type="journal article" date="2024" name="BMC Genomics">
        <title>De novo assembly and annotation of Popillia japonica's genome with initial clues to its potential as an invasive pest.</title>
        <authorList>
            <person name="Cucini C."/>
            <person name="Boschi S."/>
            <person name="Funari R."/>
            <person name="Cardaioli E."/>
            <person name="Iannotti N."/>
            <person name="Marturano G."/>
            <person name="Paoli F."/>
            <person name="Bruttini M."/>
            <person name="Carapelli A."/>
            <person name="Frati F."/>
            <person name="Nardi F."/>
        </authorList>
    </citation>
    <scope>NUCLEOTIDE SEQUENCE [LARGE SCALE GENOMIC DNA]</scope>
    <source>
        <strain evidence="2">DMR45628</strain>
    </source>
</reference>
<organism evidence="2 3">
    <name type="scientific">Popillia japonica</name>
    <name type="common">Japanese beetle</name>
    <dbReference type="NCBI Taxonomy" id="7064"/>
    <lineage>
        <taxon>Eukaryota</taxon>
        <taxon>Metazoa</taxon>
        <taxon>Ecdysozoa</taxon>
        <taxon>Arthropoda</taxon>
        <taxon>Hexapoda</taxon>
        <taxon>Insecta</taxon>
        <taxon>Pterygota</taxon>
        <taxon>Neoptera</taxon>
        <taxon>Endopterygota</taxon>
        <taxon>Coleoptera</taxon>
        <taxon>Polyphaga</taxon>
        <taxon>Scarabaeiformia</taxon>
        <taxon>Scarabaeidae</taxon>
        <taxon>Rutelinae</taxon>
        <taxon>Popillia</taxon>
    </lineage>
</organism>
<feature type="compositionally biased region" description="Polar residues" evidence="1">
    <location>
        <begin position="646"/>
        <end position="656"/>
    </location>
</feature>
<dbReference type="AlphaFoldDB" id="A0AAW1ISG0"/>
<gene>
    <name evidence="2" type="ORF">QE152_g35166</name>
</gene>
<feature type="compositionally biased region" description="Basic residues" evidence="1">
    <location>
        <begin position="597"/>
        <end position="606"/>
    </location>
</feature>
<sequence>MGDTAMQLNPVLWSEPLASDRAQLKDSIDADEEEDLSQQGSPTFEILEPNHSFLYSTISSRNLQVSKISFLNLSLPTTAEEEEEEIVVQLDGESKEINSVECFGEEKPTVKKNTPCKRISYKIKRSSSAYRKLNNRNPIRGTTVAELASKFDKLCMEKKFILDDPKFAQIIKRVNSQNYSQGDAGKINRKTSIKMNVDDRALKKPHFRQGNESDDVEHISVRAAIKIFEDRQLNDVQDVQLKTKSPDKKFSKSLESIPVISVTHTENDDIDAENKITNKNDDFEMPVLIVSIPIEKTIRSESAYEISHVKSKAKKFELDLDSRSVKSDVSQPVSPSQPPQENEGLYDLVIPTNTVVEKKIQPPVPPKPKNIERKKINRRKTESSVQASKSLVLNEELSELFISKRAREMAAHEKVYEELLIPSTETAHSYEDIEQKSDDGYEAIIPLNTSEQNIYETLPSMRDSPPPLPRRQEELRPPKLPSKNTYYKVHNQDEANSYEIIDTSEIFRTNIVSEVSSESSYDTLLQLKWNSSGSNRGSLISCDQQSNSLYGRSIPGWTEDGLNYKANSDSFSDRSDDWSDVDDNEGGSFPESDMVQKRKNGSRHFNKSSEAHQREDSNITSTLLLEGDYKNIISEVEELINSMENEQNDNYDNNHLTNRENAENENNADQMDQDNNENEANEMVDNNNGNNDEIVV</sequence>
<evidence type="ECO:0000256" key="1">
    <source>
        <dbReference type="SAM" id="MobiDB-lite"/>
    </source>
</evidence>
<accession>A0AAW1ISG0</accession>
<keyword evidence="3" id="KW-1185">Reference proteome</keyword>
<protein>
    <submittedName>
        <fullName evidence="2">Uncharacterized protein</fullName>
    </submittedName>
</protein>
<dbReference type="Proteomes" id="UP001458880">
    <property type="component" value="Unassembled WGS sequence"/>
</dbReference>
<feature type="region of interest" description="Disordered" evidence="1">
    <location>
        <begin position="646"/>
        <end position="674"/>
    </location>
</feature>
<feature type="region of interest" description="Disordered" evidence="1">
    <location>
        <begin position="324"/>
        <end position="344"/>
    </location>
</feature>
<proteinExistence type="predicted"/>